<evidence type="ECO:0000256" key="2">
    <source>
        <dbReference type="HAMAP-Rule" id="MF_01867"/>
    </source>
</evidence>
<protein>
    <recommendedName>
        <fullName evidence="2">Putative cysteine ligase BshC</fullName>
        <ecNumber evidence="2">6.-.-.-</ecNumber>
    </recommendedName>
</protein>
<dbReference type="InterPro" id="IPR055399">
    <property type="entry name" value="CC_BshC"/>
</dbReference>
<dbReference type="EMBL" id="JAEMEF010000016">
    <property type="protein sequence ID" value="MBL7561041.1"/>
    <property type="molecule type" value="Genomic_DNA"/>
</dbReference>
<evidence type="ECO:0000313" key="5">
    <source>
        <dbReference type="EMBL" id="MBL7561041.1"/>
    </source>
</evidence>
<dbReference type="HAMAP" id="MF_01867">
    <property type="entry name" value="BshC"/>
    <property type="match status" value="1"/>
</dbReference>
<dbReference type="EC" id="6.-.-.-" evidence="2"/>
<sequence length="533" mass="61884">MPTDCIPFKNTGYFSKLICDYLAEAKTLKPFYNMFPKLQNFEAQIQAKQQEFTNQSRKVLVNALQQQYQVFETSELTDTNIALLADAKTFTITTGHQLNLFTGPLYFLHKIISTINLTKQLKLEYPEYNFVPIYWMASEDHDFEEINYFNFKGKKIRWNKDASGAVGELDTNGLQEVFETFSKELGIGNNAKQLRQLFETAYLKHSNLAEATLYLANALFTEHGLVIIDANTKVLKQLFIPQIKTELFNNTSFDAVTKTSKQLSLVSDSYNIQVNPREINLFYITKGIRERIVFENDTYKVLNTTLTWSKAELEVEVESYPERFSPNVIMRPLYQEVILPNLCYIGGGGELAYWFQLKANFKANNVVFPILLLRNSVLIKTKQQAQKLEKLNISNQDLFLKRDSFINKKVREISNIDIDFSEQIQHLKTQFKDLYDLANLTDKSFVGAVASQEKKQIKGLQHLEKRLLTAQKRKLKDQVQRMTDLQYQLFPNYSLQERNINFSELYLEFGDQLIPQLIKNLKPLQGEFLIVEL</sequence>
<dbReference type="Pfam" id="PF10079">
    <property type="entry name" value="Rossmann-like_BshC"/>
    <property type="match status" value="1"/>
</dbReference>
<reference evidence="5 6" key="1">
    <citation type="submission" date="2020-12" db="EMBL/GenBank/DDBJ databases">
        <title>Olleya sediminilitoris sp. nov., isolated from a tidal flat.</title>
        <authorList>
            <person name="Park S."/>
            <person name="Yoon J.-H."/>
        </authorList>
    </citation>
    <scope>NUCLEOTIDE SEQUENCE [LARGE SCALE GENOMIC DNA]</scope>
    <source>
        <strain evidence="5 6">YSTF-M6</strain>
    </source>
</reference>
<evidence type="ECO:0000313" key="6">
    <source>
        <dbReference type="Proteomes" id="UP000605013"/>
    </source>
</evidence>
<dbReference type="Proteomes" id="UP000605013">
    <property type="component" value="Unassembled WGS sequence"/>
</dbReference>
<name>A0ABS1WPJ5_9FLAO</name>
<organism evidence="5 6">
    <name type="scientific">Olleya sediminilitoris</name>
    <dbReference type="NCBI Taxonomy" id="2795739"/>
    <lineage>
        <taxon>Bacteria</taxon>
        <taxon>Pseudomonadati</taxon>
        <taxon>Bacteroidota</taxon>
        <taxon>Flavobacteriia</taxon>
        <taxon>Flavobacteriales</taxon>
        <taxon>Flavobacteriaceae</taxon>
    </lineage>
</organism>
<comment type="similarity">
    <text evidence="2">Belongs to the BshC family.</text>
</comment>
<feature type="domain" description="Bacillithiol biosynthesis BshC N-terminal Rossmann-like" evidence="3">
    <location>
        <begin position="1"/>
        <end position="375"/>
    </location>
</feature>
<dbReference type="InterPro" id="IPR011199">
    <property type="entry name" value="Bacillithiol_biosynth_BshC"/>
</dbReference>
<keyword evidence="6" id="KW-1185">Reference proteome</keyword>
<gene>
    <name evidence="2 5" type="primary">bshC</name>
    <name evidence="5" type="ORF">JAO71_14645</name>
</gene>
<proteinExistence type="inferred from homology"/>
<evidence type="ECO:0000259" key="4">
    <source>
        <dbReference type="Pfam" id="PF24850"/>
    </source>
</evidence>
<accession>A0ABS1WPJ5</accession>
<evidence type="ECO:0000259" key="3">
    <source>
        <dbReference type="Pfam" id="PF10079"/>
    </source>
</evidence>
<dbReference type="InterPro" id="IPR055398">
    <property type="entry name" value="Rossmann-like_BshC"/>
</dbReference>
<evidence type="ECO:0000256" key="1">
    <source>
        <dbReference type="ARBA" id="ARBA00022598"/>
    </source>
</evidence>
<dbReference type="NCBIfam" id="TIGR03998">
    <property type="entry name" value="thiol_BshC"/>
    <property type="match status" value="1"/>
</dbReference>
<feature type="domain" description="Bacillithiol biosynthesis BshC C-terminal coiled-coil" evidence="4">
    <location>
        <begin position="378"/>
        <end position="533"/>
    </location>
</feature>
<dbReference type="Pfam" id="PF24850">
    <property type="entry name" value="CC_BshC"/>
    <property type="match status" value="1"/>
</dbReference>
<dbReference type="PIRSF" id="PIRSF012535">
    <property type="entry name" value="UCP012535"/>
    <property type="match status" value="1"/>
</dbReference>
<dbReference type="RefSeq" id="WP_203001530.1">
    <property type="nucleotide sequence ID" value="NZ_JAEMEF010000016.1"/>
</dbReference>
<keyword evidence="1 2" id="KW-0436">Ligase</keyword>
<comment type="caution">
    <text evidence="5">The sequence shown here is derived from an EMBL/GenBank/DDBJ whole genome shotgun (WGS) entry which is preliminary data.</text>
</comment>